<feature type="transmembrane region" description="Helical" evidence="1">
    <location>
        <begin position="443"/>
        <end position="467"/>
    </location>
</feature>
<feature type="transmembrane region" description="Helical" evidence="1">
    <location>
        <begin position="27"/>
        <end position="47"/>
    </location>
</feature>
<feature type="transmembrane region" description="Helical" evidence="1">
    <location>
        <begin position="147"/>
        <end position="169"/>
    </location>
</feature>
<sequence>MKSVWTLARLELSRYSTYLPGTSQSNYIRIGLIFLLLLAASIAWSRGNVNVGSLYAMGFIVFVETMLVIMVWEALNGGRAGRGQQWWLLLPYSRRTLVLGKALGFVCLGLYLILFMLLLCTIHYALFVLWGSVPYADASNLWQTAGTAGWVALAILPVLSSIGLLMSVFQMWWARIGTVIVFIYISMPLLIFSLLAGSSATIDFQYTLPKLQTVWLLVVAGWTFSCTAVWFSSTIGMKQLARLRFHGYPVVSSPELQVPQIMVPSQVTKRRSGAFWALVAMEKRRYDWISRHAPRRIRWVVYALLALIAFFGYQNSGSLTDLIFFQSTLTMFSYMGIVVYGLNKNADFRKGFAQWWLAFPHSRYVLLGSRIFAYLTSMLTYWLLAMLSAGIGLALRQWLNPMSGTDLLIAGKYIAENVVLMIPLAVFYVLAVQIMPAVNKYPLLIIFLVPLLASYGFCIQLPNLWVMPDRLSGLALRDGPAPDFLKHLTLLYGIGIPAALIGFGLGGKYLNRYAMMRNSIWFRSLRGKEH</sequence>
<feature type="transmembrane region" description="Helical" evidence="1">
    <location>
        <begin position="214"/>
        <end position="235"/>
    </location>
</feature>
<accession>A0ABT2UES9</accession>
<feature type="transmembrane region" description="Helical" evidence="1">
    <location>
        <begin position="322"/>
        <end position="342"/>
    </location>
</feature>
<organism evidence="2 3">
    <name type="scientific">Paenibacillus baimaensis</name>
    <dbReference type="NCBI Taxonomy" id="2982185"/>
    <lineage>
        <taxon>Bacteria</taxon>
        <taxon>Bacillati</taxon>
        <taxon>Bacillota</taxon>
        <taxon>Bacilli</taxon>
        <taxon>Bacillales</taxon>
        <taxon>Paenibacillaceae</taxon>
        <taxon>Paenibacillus</taxon>
    </lineage>
</organism>
<feature type="transmembrane region" description="Helical" evidence="1">
    <location>
        <begin position="299"/>
        <end position="316"/>
    </location>
</feature>
<keyword evidence="1" id="KW-0472">Membrane</keyword>
<gene>
    <name evidence="2" type="ORF">OB236_13620</name>
</gene>
<reference evidence="2 3" key="1">
    <citation type="submission" date="2022-09" db="EMBL/GenBank/DDBJ databases">
        <authorList>
            <person name="Han X.L."/>
            <person name="Wang Q."/>
            <person name="Lu T."/>
        </authorList>
    </citation>
    <scope>NUCLEOTIDE SEQUENCE [LARGE SCALE GENOMIC DNA]</scope>
    <source>
        <strain evidence="2 3">WQ 127069</strain>
    </source>
</reference>
<evidence type="ECO:0000313" key="2">
    <source>
        <dbReference type="EMBL" id="MCU6793157.1"/>
    </source>
</evidence>
<protein>
    <recommendedName>
        <fullName evidence="4">ABC transporter permease</fullName>
    </recommendedName>
</protein>
<dbReference type="RefSeq" id="WP_262684464.1">
    <property type="nucleotide sequence ID" value="NZ_JAOQIO010000038.1"/>
</dbReference>
<feature type="transmembrane region" description="Helical" evidence="1">
    <location>
        <begin position="181"/>
        <end position="202"/>
    </location>
</feature>
<feature type="transmembrane region" description="Helical" evidence="1">
    <location>
        <begin position="487"/>
        <end position="507"/>
    </location>
</feature>
<feature type="transmembrane region" description="Helical" evidence="1">
    <location>
        <begin position="96"/>
        <end position="127"/>
    </location>
</feature>
<evidence type="ECO:0000313" key="3">
    <source>
        <dbReference type="Proteomes" id="UP001652445"/>
    </source>
</evidence>
<keyword evidence="1" id="KW-1133">Transmembrane helix</keyword>
<dbReference type="EMBL" id="JAOQIO010000038">
    <property type="protein sequence ID" value="MCU6793157.1"/>
    <property type="molecule type" value="Genomic_DNA"/>
</dbReference>
<evidence type="ECO:0000256" key="1">
    <source>
        <dbReference type="SAM" id="Phobius"/>
    </source>
</evidence>
<name>A0ABT2UES9_9BACL</name>
<evidence type="ECO:0008006" key="4">
    <source>
        <dbReference type="Google" id="ProtNLM"/>
    </source>
</evidence>
<keyword evidence="1" id="KW-0812">Transmembrane</keyword>
<dbReference type="Proteomes" id="UP001652445">
    <property type="component" value="Unassembled WGS sequence"/>
</dbReference>
<feature type="transmembrane region" description="Helical" evidence="1">
    <location>
        <begin position="413"/>
        <end position="431"/>
    </location>
</feature>
<feature type="transmembrane region" description="Helical" evidence="1">
    <location>
        <begin position="371"/>
        <end position="393"/>
    </location>
</feature>
<comment type="caution">
    <text evidence="2">The sequence shown here is derived from an EMBL/GenBank/DDBJ whole genome shotgun (WGS) entry which is preliminary data.</text>
</comment>
<proteinExistence type="predicted"/>
<feature type="transmembrane region" description="Helical" evidence="1">
    <location>
        <begin position="53"/>
        <end position="75"/>
    </location>
</feature>
<keyword evidence="3" id="KW-1185">Reference proteome</keyword>